<reference evidence="1 2" key="1">
    <citation type="submission" date="2016-03" db="EMBL/GenBank/DDBJ databases">
        <authorList>
            <person name="Zhang H."/>
            <person name="Liu R."/>
            <person name="Wang M."/>
            <person name="Wang H."/>
            <person name="Wang L."/>
            <person name="Song L."/>
        </authorList>
    </citation>
    <scope>NUCLEOTIDE SEQUENCE [LARGE SCALE GENOMIC DNA]</scope>
    <source>
        <strain evidence="1 2">DSM 16099</strain>
    </source>
</reference>
<dbReference type="AlphaFoldDB" id="A0ABD4EL80"/>
<proteinExistence type="predicted"/>
<sequence>MVIVFSFTAHSLLFVQKDLEEILFTTEGAEHTEKMIKNMFYLSCLLCVARSVSVYSVVRNVLYAGLYAAQVVLGNKFIHKEVKRRCAFRSSEKNN</sequence>
<dbReference type="Proteomes" id="UP000075763">
    <property type="component" value="Unassembled WGS sequence"/>
</dbReference>
<protein>
    <submittedName>
        <fullName evidence="1">Uncharacterized protein</fullName>
    </submittedName>
</protein>
<comment type="caution">
    <text evidence="1">The sequence shown here is derived from an EMBL/GenBank/DDBJ whole genome shotgun (WGS) entry which is preliminary data.</text>
</comment>
<gene>
    <name evidence="1" type="ORF">A2I96_15705</name>
</gene>
<dbReference type="EMBL" id="LVCN01000030">
    <property type="protein sequence ID" value="KYL34375.1"/>
    <property type="molecule type" value="Genomic_DNA"/>
</dbReference>
<accession>A0ABD4EL80</accession>
<evidence type="ECO:0000313" key="1">
    <source>
        <dbReference type="EMBL" id="KYL34375.1"/>
    </source>
</evidence>
<name>A0ABD4EL80_9GAMM</name>
<organism evidence="1 2">
    <name type="scientific">Pseudoalteromonas tetraodonis</name>
    <dbReference type="NCBI Taxonomy" id="43659"/>
    <lineage>
        <taxon>Bacteria</taxon>
        <taxon>Pseudomonadati</taxon>
        <taxon>Pseudomonadota</taxon>
        <taxon>Gammaproteobacteria</taxon>
        <taxon>Alteromonadales</taxon>
        <taxon>Pseudoalteromonadaceae</taxon>
        <taxon>Pseudoalteromonas</taxon>
    </lineage>
</organism>
<evidence type="ECO:0000313" key="2">
    <source>
        <dbReference type="Proteomes" id="UP000075763"/>
    </source>
</evidence>